<evidence type="ECO:0000259" key="1">
    <source>
        <dbReference type="Pfam" id="PF13905"/>
    </source>
</evidence>
<accession>A0AAW5N862</accession>
<dbReference type="RefSeq" id="WP_258335998.1">
    <property type="nucleotide sequence ID" value="NZ_JANRHJ010000012.1"/>
</dbReference>
<dbReference type="AlphaFoldDB" id="A0AAW5N862"/>
<dbReference type="EMBL" id="JANRHJ010000012">
    <property type="protein sequence ID" value="MCR8874597.1"/>
    <property type="molecule type" value="Genomic_DNA"/>
</dbReference>
<dbReference type="Gene3D" id="3.40.30.10">
    <property type="entry name" value="Glutaredoxin"/>
    <property type="match status" value="1"/>
</dbReference>
<dbReference type="InterPro" id="IPR012336">
    <property type="entry name" value="Thioredoxin-like_fold"/>
</dbReference>
<keyword evidence="3" id="KW-1185">Reference proteome</keyword>
<sequence>MRKIIYLFLFTVILLNLLPACSEKDRFLLKGELTDSVSFHEPILVIYDDPEAKLDTIFPEKGKFTYQLSPDTLTLIRLVNKEGQAIPIFANKGWEVQFKGTFEKPDLKGDGANQEFQEFLKSTAALQGNEKAEAKEAEKFIQSHPQSVVSAYLLDRYFIQQAHPDIEHITKLIKPLSGNVKDSRILSVAMKSLPAKDLSTITHLSYYSCKDRKGKYISWNSNDKHDYTLVNFWASWSPNSLTKRKELEILVDSLPKNTLKVLNISLDLQKEQWLNACKPDTTSWIETCDFKGWENQLVKQHHIDRLPANILVDKNRKIIGTDLTGEMIKQKIKEKQDEKKKEKEKKA</sequence>
<feature type="domain" description="Thioredoxin-like fold" evidence="1">
    <location>
        <begin position="226"/>
        <end position="318"/>
    </location>
</feature>
<reference evidence="2 3" key="1">
    <citation type="submission" date="2022-08" db="EMBL/GenBank/DDBJ databases">
        <authorList>
            <person name="Zeman M."/>
            <person name="Kubasova T."/>
        </authorList>
    </citation>
    <scope>NUCLEOTIDE SEQUENCE [LARGE SCALE GENOMIC DNA]</scope>
    <source>
        <strain evidence="2 3">ET62</strain>
    </source>
</reference>
<gene>
    <name evidence="2" type="ORF">NW209_11340</name>
</gene>
<evidence type="ECO:0000313" key="3">
    <source>
        <dbReference type="Proteomes" id="UP001204579"/>
    </source>
</evidence>
<organism evidence="2 3">
    <name type="scientific">Phocaeicola barnesiae</name>
    <dbReference type="NCBI Taxonomy" id="376804"/>
    <lineage>
        <taxon>Bacteria</taxon>
        <taxon>Pseudomonadati</taxon>
        <taxon>Bacteroidota</taxon>
        <taxon>Bacteroidia</taxon>
        <taxon>Bacteroidales</taxon>
        <taxon>Bacteroidaceae</taxon>
        <taxon>Phocaeicola</taxon>
    </lineage>
</organism>
<dbReference type="SUPFAM" id="SSF52833">
    <property type="entry name" value="Thioredoxin-like"/>
    <property type="match status" value="1"/>
</dbReference>
<proteinExistence type="predicted"/>
<protein>
    <submittedName>
        <fullName evidence="2">Thioredoxin-like domain-containing protein</fullName>
    </submittedName>
</protein>
<dbReference type="Proteomes" id="UP001204579">
    <property type="component" value="Unassembled WGS sequence"/>
</dbReference>
<dbReference type="InterPro" id="IPR036249">
    <property type="entry name" value="Thioredoxin-like_sf"/>
</dbReference>
<name>A0AAW5N862_9BACT</name>
<comment type="caution">
    <text evidence="2">The sequence shown here is derived from an EMBL/GenBank/DDBJ whole genome shotgun (WGS) entry which is preliminary data.</text>
</comment>
<evidence type="ECO:0000313" key="2">
    <source>
        <dbReference type="EMBL" id="MCR8874597.1"/>
    </source>
</evidence>
<dbReference type="Pfam" id="PF13905">
    <property type="entry name" value="Thioredoxin_8"/>
    <property type="match status" value="1"/>
</dbReference>